<name>A0A1H3WVG1_9GAMM</name>
<dbReference type="Pfam" id="PF02627">
    <property type="entry name" value="CMD"/>
    <property type="match status" value="1"/>
</dbReference>
<dbReference type="EMBL" id="FNQO01000001">
    <property type="protein sequence ID" value="SDZ90960.1"/>
    <property type="molecule type" value="Genomic_DNA"/>
</dbReference>
<dbReference type="GO" id="GO:0051920">
    <property type="term" value="F:peroxiredoxin activity"/>
    <property type="evidence" value="ECO:0007669"/>
    <property type="project" value="InterPro"/>
</dbReference>
<dbReference type="InterPro" id="IPR004675">
    <property type="entry name" value="AhpD_core"/>
</dbReference>
<dbReference type="NCBIfam" id="TIGR00778">
    <property type="entry name" value="ahpD_dom"/>
    <property type="match status" value="1"/>
</dbReference>
<sequence length="76" mass="8198">MAQLSQRELELVAIGAAMGSNCVPCIEYHIPEAKKAGVSDEEIREALLLADKVRKVPARKVLEAANHMLGGDTPDE</sequence>
<evidence type="ECO:0000313" key="3">
    <source>
        <dbReference type="Proteomes" id="UP000198658"/>
    </source>
</evidence>
<dbReference type="RefSeq" id="WP_091386005.1">
    <property type="nucleotide sequence ID" value="NZ_FNQO01000001.1"/>
</dbReference>
<dbReference type="SUPFAM" id="SSF69118">
    <property type="entry name" value="AhpD-like"/>
    <property type="match status" value="1"/>
</dbReference>
<feature type="domain" description="Carboxymuconolactone decarboxylase-like" evidence="1">
    <location>
        <begin position="3"/>
        <end position="61"/>
    </location>
</feature>
<reference evidence="3" key="1">
    <citation type="submission" date="2016-10" db="EMBL/GenBank/DDBJ databases">
        <authorList>
            <person name="Varghese N."/>
            <person name="Submissions S."/>
        </authorList>
    </citation>
    <scope>NUCLEOTIDE SEQUENCE [LARGE SCALE GENOMIC DNA]</scope>
    <source>
        <strain evidence="3">CGMCC 1.10657</strain>
    </source>
</reference>
<dbReference type="STRING" id="658218.SAMN05216562_1150"/>
<dbReference type="Proteomes" id="UP000198658">
    <property type="component" value="Unassembled WGS sequence"/>
</dbReference>
<dbReference type="OrthoDB" id="1683318at2"/>
<dbReference type="AlphaFoldDB" id="A0A1H3WVG1"/>
<evidence type="ECO:0000313" key="2">
    <source>
        <dbReference type="EMBL" id="SDZ90960.1"/>
    </source>
</evidence>
<dbReference type="InterPro" id="IPR003779">
    <property type="entry name" value="CMD-like"/>
</dbReference>
<dbReference type="Gene3D" id="1.20.1290.10">
    <property type="entry name" value="AhpD-like"/>
    <property type="match status" value="1"/>
</dbReference>
<organism evidence="2 3">
    <name type="scientific">Microbulbifer marinus</name>
    <dbReference type="NCBI Taxonomy" id="658218"/>
    <lineage>
        <taxon>Bacteria</taxon>
        <taxon>Pseudomonadati</taxon>
        <taxon>Pseudomonadota</taxon>
        <taxon>Gammaproteobacteria</taxon>
        <taxon>Cellvibrionales</taxon>
        <taxon>Microbulbiferaceae</taxon>
        <taxon>Microbulbifer</taxon>
    </lineage>
</organism>
<evidence type="ECO:0000259" key="1">
    <source>
        <dbReference type="Pfam" id="PF02627"/>
    </source>
</evidence>
<accession>A0A1H3WVG1</accession>
<keyword evidence="3" id="KW-1185">Reference proteome</keyword>
<protein>
    <submittedName>
        <fullName evidence="2">4-carboxymuconolactone decarboxylase</fullName>
    </submittedName>
</protein>
<proteinExistence type="predicted"/>
<dbReference type="InterPro" id="IPR029032">
    <property type="entry name" value="AhpD-like"/>
</dbReference>
<gene>
    <name evidence="2" type="ORF">SAMN05216562_1150</name>
</gene>